<reference evidence="2" key="2">
    <citation type="submission" date="2020-09" db="EMBL/GenBank/DDBJ databases">
        <authorList>
            <person name="Sun Q."/>
            <person name="Zhou Y."/>
        </authorList>
    </citation>
    <scope>NUCLEOTIDE SEQUENCE</scope>
    <source>
        <strain evidence="2">CGMCC 1.3617</strain>
    </source>
</reference>
<dbReference type="EMBL" id="BMKW01000009">
    <property type="protein sequence ID" value="GGJ27566.1"/>
    <property type="molecule type" value="Genomic_DNA"/>
</dbReference>
<dbReference type="InterPro" id="IPR032609">
    <property type="entry name" value="DUF4893"/>
</dbReference>
<evidence type="ECO:0008006" key="4">
    <source>
        <dbReference type="Google" id="ProtNLM"/>
    </source>
</evidence>
<accession>A0A917KV95</accession>
<feature type="chain" id="PRO_5036688530" description="DUF4893 domain-containing protein" evidence="1">
    <location>
        <begin position="28"/>
        <end position="219"/>
    </location>
</feature>
<proteinExistence type="predicted"/>
<protein>
    <recommendedName>
        <fullName evidence="4">DUF4893 domain-containing protein</fullName>
    </recommendedName>
</protein>
<evidence type="ECO:0000313" key="2">
    <source>
        <dbReference type="EMBL" id="GGJ27566.1"/>
    </source>
</evidence>
<keyword evidence="3" id="KW-1185">Reference proteome</keyword>
<dbReference type="AlphaFoldDB" id="A0A917KV95"/>
<evidence type="ECO:0000256" key="1">
    <source>
        <dbReference type="SAM" id="SignalP"/>
    </source>
</evidence>
<sequence>MRMISTFRPFAALVALGLLGAADDAAAQAGESAAAIGRAVPGADWRRQAQPRDVVRLDALGDAWAEALESVRGGGHAPSVAAAGALLDSRPGGEGAQPTAGNYRCRSLRLGTTVPDTPAFIAYPPFRCRVRIEGGATIFEKINGSQRTAGVILPGTPTRSVLIGTEALGNEAGFPAYGADAARDRIAAVERVGPDRWRLVFPHPSNGAILEVMELVATR</sequence>
<gene>
    <name evidence="2" type="ORF">GCM10011320_38560</name>
</gene>
<reference evidence="2" key="1">
    <citation type="journal article" date="2014" name="Int. J. Syst. Evol. Microbiol.">
        <title>Complete genome sequence of Corynebacterium casei LMG S-19264T (=DSM 44701T), isolated from a smear-ripened cheese.</title>
        <authorList>
            <consortium name="US DOE Joint Genome Institute (JGI-PGF)"/>
            <person name="Walter F."/>
            <person name="Albersmeier A."/>
            <person name="Kalinowski J."/>
            <person name="Ruckert C."/>
        </authorList>
    </citation>
    <scope>NUCLEOTIDE SEQUENCE</scope>
    <source>
        <strain evidence="2">CGMCC 1.3617</strain>
    </source>
</reference>
<comment type="caution">
    <text evidence="2">The sequence shown here is derived from an EMBL/GenBank/DDBJ whole genome shotgun (WGS) entry which is preliminary data.</text>
</comment>
<feature type="signal peptide" evidence="1">
    <location>
        <begin position="1"/>
        <end position="27"/>
    </location>
</feature>
<keyword evidence="1" id="KW-0732">Signal</keyword>
<dbReference type="Pfam" id="PF16233">
    <property type="entry name" value="DUF4893"/>
    <property type="match status" value="1"/>
</dbReference>
<name>A0A917KV95_9PROT</name>
<evidence type="ECO:0000313" key="3">
    <source>
        <dbReference type="Proteomes" id="UP000661507"/>
    </source>
</evidence>
<organism evidence="2 3">
    <name type="scientific">Neoroseomonas lacus</name>
    <dbReference type="NCBI Taxonomy" id="287609"/>
    <lineage>
        <taxon>Bacteria</taxon>
        <taxon>Pseudomonadati</taxon>
        <taxon>Pseudomonadota</taxon>
        <taxon>Alphaproteobacteria</taxon>
        <taxon>Acetobacterales</taxon>
        <taxon>Acetobacteraceae</taxon>
        <taxon>Neoroseomonas</taxon>
    </lineage>
</organism>
<dbReference type="Proteomes" id="UP000661507">
    <property type="component" value="Unassembled WGS sequence"/>
</dbReference>